<sequence>MKNYNNYQEVYQKITEAEAIVIGAGSGLSAAAGLTYSGERFKKYFRDYIDYYHLTDMYSAGFYPFDSLETYWGYWSKHVFHNRYQPEALPLYKELLSLVEEKNYFVITTNVDHQFQKTGFDKRRLFYTQGDYGLFQCSRACHNKTYENESLIMQMVDQQSQFKIPKHLIPYCPKCGQPMRVNLRIDQFFVQDDGWESAANRYKEFLENYLGTKIVFWEIGIGNNTPSIIKYPFQEMTRATNQSTYIVCNQQAQRIPDELMDKTIILQGNIVETIREIDHFR</sequence>
<evidence type="ECO:0000313" key="4">
    <source>
        <dbReference type="EMBL" id="MEW3466902.1"/>
    </source>
</evidence>
<feature type="binding site" evidence="2">
    <location>
        <position position="175"/>
    </location>
    <ligand>
        <name>Zn(2+)</name>
        <dbReference type="ChEBI" id="CHEBI:29105"/>
    </ligand>
</feature>
<dbReference type="PROSITE" id="PS50305">
    <property type="entry name" value="SIRTUIN"/>
    <property type="match status" value="1"/>
</dbReference>
<keyword evidence="2" id="KW-0862">Zinc</keyword>
<name>A0ABV3MEM9_9ENTE</name>
<evidence type="ECO:0000313" key="5">
    <source>
        <dbReference type="Proteomes" id="UP001554047"/>
    </source>
</evidence>
<dbReference type="InterPro" id="IPR029035">
    <property type="entry name" value="DHS-like_NAD/FAD-binding_dom"/>
</dbReference>
<comment type="caution">
    <text evidence="4">The sequence shown here is derived from an EMBL/GenBank/DDBJ whole genome shotgun (WGS) entry which is preliminary data.</text>
</comment>
<feature type="domain" description="Deacetylase sirtuin-type" evidence="3">
    <location>
        <begin position="1"/>
        <end position="281"/>
    </location>
</feature>
<dbReference type="Proteomes" id="UP001554047">
    <property type="component" value="Unassembled WGS sequence"/>
</dbReference>
<accession>A0ABV3MEM9</accession>
<keyword evidence="1" id="KW-0520">NAD</keyword>
<keyword evidence="5" id="KW-1185">Reference proteome</keyword>
<dbReference type="RefSeq" id="WP_194199717.1">
    <property type="nucleotide sequence ID" value="NZ_JBDKDV010000007.1"/>
</dbReference>
<keyword evidence="2" id="KW-0479">Metal-binding</keyword>
<organism evidence="4 5">
    <name type="scientific">Enterococcus entomosocium</name>
    <dbReference type="NCBI Taxonomy" id="3034352"/>
    <lineage>
        <taxon>Bacteria</taxon>
        <taxon>Bacillati</taxon>
        <taxon>Bacillota</taxon>
        <taxon>Bacilli</taxon>
        <taxon>Lactobacillales</taxon>
        <taxon>Enterococcaceae</taxon>
        <taxon>Enterococcus</taxon>
    </lineage>
</organism>
<dbReference type="InterPro" id="IPR026590">
    <property type="entry name" value="Ssirtuin_cat_dom"/>
</dbReference>
<dbReference type="EMBL" id="JBFDTB010000021">
    <property type="protein sequence ID" value="MEW3466902.1"/>
    <property type="molecule type" value="Genomic_DNA"/>
</dbReference>
<dbReference type="Gene3D" id="3.40.50.1220">
    <property type="entry name" value="TPP-binding domain"/>
    <property type="match status" value="1"/>
</dbReference>
<feature type="binding site" evidence="2">
    <location>
        <position position="141"/>
    </location>
    <ligand>
        <name>Zn(2+)</name>
        <dbReference type="ChEBI" id="CHEBI:29105"/>
    </ligand>
</feature>
<feature type="binding site" evidence="2">
    <location>
        <position position="137"/>
    </location>
    <ligand>
        <name>Zn(2+)</name>
        <dbReference type="ChEBI" id="CHEBI:29105"/>
    </ligand>
</feature>
<reference evidence="4 5" key="1">
    <citation type="submission" date="2024-05" db="EMBL/GenBank/DDBJ databases">
        <title>Human gut microbiome strain richness.</title>
        <authorList>
            <person name="Chen-Liaw A."/>
        </authorList>
    </citation>
    <scope>NUCLEOTIDE SEQUENCE [LARGE SCALE GENOMIC DNA]</scope>
    <source>
        <strain evidence="4 5">J1100102st1_G3_J1100102_180507</strain>
    </source>
</reference>
<protein>
    <submittedName>
        <fullName evidence="4">Sir2 silent information regulator family NAD-dependent deacetylase</fullName>
    </submittedName>
</protein>
<evidence type="ECO:0000256" key="1">
    <source>
        <dbReference type="ARBA" id="ARBA00023027"/>
    </source>
</evidence>
<dbReference type="SUPFAM" id="SSF52467">
    <property type="entry name" value="DHS-like NAD/FAD-binding domain"/>
    <property type="match status" value="1"/>
</dbReference>
<proteinExistence type="predicted"/>
<comment type="caution">
    <text evidence="2">Lacks conserved residue(s) required for the propagation of feature annotation.</text>
</comment>
<gene>
    <name evidence="4" type="ORF">AB1I55_12455</name>
</gene>
<evidence type="ECO:0000256" key="2">
    <source>
        <dbReference type="PROSITE-ProRule" id="PRU00236"/>
    </source>
</evidence>
<feature type="binding site" evidence="2">
    <location>
        <position position="172"/>
    </location>
    <ligand>
        <name>Zn(2+)</name>
        <dbReference type="ChEBI" id="CHEBI:29105"/>
    </ligand>
</feature>
<evidence type="ECO:0000259" key="3">
    <source>
        <dbReference type="PROSITE" id="PS50305"/>
    </source>
</evidence>